<dbReference type="OrthoDB" id="2325411at2"/>
<gene>
    <name evidence="1" type="ORF">DXH47_08560</name>
</gene>
<dbReference type="InterPro" id="IPR036397">
    <property type="entry name" value="RNaseH_sf"/>
</dbReference>
<name>A0A4Q0VI79_9LACO</name>
<dbReference type="Proteomes" id="UP000290602">
    <property type="component" value="Unassembled WGS sequence"/>
</dbReference>
<organism evidence="1 2">
    <name type="scientific">Levilactobacillus suantsaii</name>
    <dbReference type="NCBI Taxonomy" id="2292255"/>
    <lineage>
        <taxon>Bacteria</taxon>
        <taxon>Bacillati</taxon>
        <taxon>Bacillota</taxon>
        <taxon>Bacilli</taxon>
        <taxon>Lactobacillales</taxon>
        <taxon>Lactobacillaceae</taxon>
        <taxon>Levilactobacillus</taxon>
    </lineage>
</organism>
<comment type="caution">
    <text evidence="1">The sequence shown here is derived from an EMBL/GenBank/DDBJ whole genome shotgun (WGS) entry which is preliminary data.</text>
</comment>
<evidence type="ECO:0000313" key="2">
    <source>
        <dbReference type="Proteomes" id="UP000290602"/>
    </source>
</evidence>
<sequence>MADQLAVLEKKGPDQSRNLYVVGAPAYRVESAEVIIRAPEHVRMGKVTQISRNDQHYVVGFANGHQLVLNPNKVVVYQTFTTSQAQWTYLSEQGYDFSRSKGAQPATPLGNIRLLKTIPQRYIAVDCEFGSFYAVQHQGKQIEWQLTTIDGVNFGLFQLSAIGYAGTRQLPIYFNRYVDQPEFSPEQKLQGLAATGLTLAAYQQQAQPLAVVRAFIAQVLAPGLPLMAWDYHNDYKVLRSLVKRCEPQLTKDELALLRQPIRLFDGEAYVNQVINHANKGRGKASYTLPLSGIAGLLNIATPNAHNALWDAQTVHTVMQTVQRLQNHPVTVTAPHRPPMAPATPVATPVASTQAKPQHHALARWFGPRHWRRGKRAPLRVKHQR</sequence>
<dbReference type="Gene3D" id="3.30.420.10">
    <property type="entry name" value="Ribonuclease H-like superfamily/Ribonuclease H"/>
    <property type="match status" value="1"/>
</dbReference>
<dbReference type="EMBL" id="QXIL01000018">
    <property type="protein sequence ID" value="RXI77832.1"/>
    <property type="molecule type" value="Genomic_DNA"/>
</dbReference>
<reference evidence="1 2" key="1">
    <citation type="submission" date="2018-08" db="EMBL/GenBank/DDBJ databases">
        <title>Lactobacillus suantsai sp. nov., isolated from traditional fermented suan-tsai in Taiwan.</title>
        <authorList>
            <person name="Huang C.-H."/>
        </authorList>
    </citation>
    <scope>NUCLEOTIDE SEQUENCE [LARGE SCALE GENOMIC DNA]</scope>
    <source>
        <strain evidence="1 2">BCRC 12945</strain>
    </source>
</reference>
<dbReference type="SUPFAM" id="SSF53098">
    <property type="entry name" value="Ribonuclease H-like"/>
    <property type="match status" value="1"/>
</dbReference>
<protein>
    <submittedName>
        <fullName evidence="1">Uncharacterized protein</fullName>
    </submittedName>
</protein>
<dbReference type="RefSeq" id="WP_129032923.1">
    <property type="nucleotide sequence ID" value="NZ_CP059603.1"/>
</dbReference>
<evidence type="ECO:0000313" key="1">
    <source>
        <dbReference type="EMBL" id="RXI77832.1"/>
    </source>
</evidence>
<dbReference type="InterPro" id="IPR012337">
    <property type="entry name" value="RNaseH-like_sf"/>
</dbReference>
<keyword evidence="2" id="KW-1185">Reference proteome</keyword>
<dbReference type="GO" id="GO:0003676">
    <property type="term" value="F:nucleic acid binding"/>
    <property type="evidence" value="ECO:0007669"/>
    <property type="project" value="InterPro"/>
</dbReference>
<proteinExistence type="predicted"/>
<dbReference type="AlphaFoldDB" id="A0A4Q0VI79"/>
<accession>A0A4Q0VI79</accession>